<keyword evidence="1" id="KW-0472">Membrane</keyword>
<name>A0A847RSL5_9NEIS</name>
<gene>
    <name evidence="3" type="ORF">HF682_03410</name>
</gene>
<dbReference type="Pfam" id="PF01757">
    <property type="entry name" value="Acyl_transf_3"/>
    <property type="match status" value="1"/>
</dbReference>
<dbReference type="GO" id="GO:0000271">
    <property type="term" value="P:polysaccharide biosynthetic process"/>
    <property type="evidence" value="ECO:0007669"/>
    <property type="project" value="TreeGrafter"/>
</dbReference>
<feature type="domain" description="Acyltransferase 3" evidence="2">
    <location>
        <begin position="6"/>
        <end position="325"/>
    </location>
</feature>
<keyword evidence="4" id="KW-1185">Reference proteome</keyword>
<dbReference type="InterPro" id="IPR050879">
    <property type="entry name" value="Acyltransferase_3"/>
</dbReference>
<feature type="transmembrane region" description="Helical" evidence="1">
    <location>
        <begin position="177"/>
        <end position="194"/>
    </location>
</feature>
<dbReference type="PANTHER" id="PTHR23028">
    <property type="entry name" value="ACETYLTRANSFERASE"/>
    <property type="match status" value="1"/>
</dbReference>
<dbReference type="EMBL" id="JABAIM010000001">
    <property type="protein sequence ID" value="NLR74200.1"/>
    <property type="molecule type" value="Genomic_DNA"/>
</dbReference>
<keyword evidence="3" id="KW-0012">Acyltransferase</keyword>
<comment type="caution">
    <text evidence="3">The sequence shown here is derived from an EMBL/GenBank/DDBJ whole genome shotgun (WGS) entry which is preliminary data.</text>
</comment>
<dbReference type="AlphaFoldDB" id="A0A847RSL5"/>
<feature type="transmembrane region" description="Helical" evidence="1">
    <location>
        <begin position="34"/>
        <end position="60"/>
    </location>
</feature>
<dbReference type="RefSeq" id="WP_168875829.1">
    <property type="nucleotide sequence ID" value="NZ_JABAIM010000001.1"/>
</dbReference>
<evidence type="ECO:0000256" key="1">
    <source>
        <dbReference type="SAM" id="Phobius"/>
    </source>
</evidence>
<feature type="transmembrane region" description="Helical" evidence="1">
    <location>
        <begin position="72"/>
        <end position="96"/>
    </location>
</feature>
<sequence length="357" mass="40056">MIKTLNSLEALRFVAAALVILAHSGGFPIPVVSMFLGGGIFLGSIGVDIFFVISGFVMYLSACNTTKGKGGSIAFIVARLLRILPLYAIVTVAWGIKVAIYDGKSLNIFYVLQSLLLLPTTESIDPLVTLGWTLRYEMFFYMLVTIGIHFNRLILIPTLGIILSFIAWLIWGFYYGAPIAIEFIAGYGLAHYYTSHETSNPRSQRIVNFGLVISACLMFLAATGNDWGYVDTNHSFIPRMWIVYENGITIPRPIAWGIPAVLLIYFSVQKENRWHWKLAALGKYTYSIYLLQTFSNPLAKKLTHYMPDLVALTSGFLILFAASFLSHHLFERRIMRLKNGLVRVVLSLFYIKPVSPL</sequence>
<dbReference type="GO" id="GO:0016747">
    <property type="term" value="F:acyltransferase activity, transferring groups other than amino-acyl groups"/>
    <property type="evidence" value="ECO:0007669"/>
    <property type="project" value="InterPro"/>
</dbReference>
<dbReference type="GO" id="GO:0016020">
    <property type="term" value="C:membrane"/>
    <property type="evidence" value="ECO:0007669"/>
    <property type="project" value="TreeGrafter"/>
</dbReference>
<dbReference type="InterPro" id="IPR002656">
    <property type="entry name" value="Acyl_transf_3_dom"/>
</dbReference>
<feature type="transmembrane region" description="Helical" evidence="1">
    <location>
        <begin position="108"/>
        <end position="132"/>
    </location>
</feature>
<evidence type="ECO:0000313" key="3">
    <source>
        <dbReference type="EMBL" id="NLR74200.1"/>
    </source>
</evidence>
<keyword evidence="3" id="KW-0808">Transferase</keyword>
<keyword evidence="1" id="KW-0812">Transmembrane</keyword>
<dbReference type="Proteomes" id="UP000587991">
    <property type="component" value="Unassembled WGS sequence"/>
</dbReference>
<reference evidence="3 4" key="1">
    <citation type="submission" date="2020-04" db="EMBL/GenBank/DDBJ databases">
        <title>Draft genome of Leeia sp. IMCC25680.</title>
        <authorList>
            <person name="Song J."/>
            <person name="Cho J.-C."/>
        </authorList>
    </citation>
    <scope>NUCLEOTIDE SEQUENCE [LARGE SCALE GENOMIC DNA]</scope>
    <source>
        <strain evidence="3 4">IMCC25680</strain>
    </source>
</reference>
<organism evidence="3 4">
    <name type="scientific">Leeia aquatica</name>
    <dbReference type="NCBI Taxonomy" id="2725557"/>
    <lineage>
        <taxon>Bacteria</taxon>
        <taxon>Pseudomonadati</taxon>
        <taxon>Pseudomonadota</taxon>
        <taxon>Betaproteobacteria</taxon>
        <taxon>Neisseriales</taxon>
        <taxon>Leeiaceae</taxon>
        <taxon>Leeia</taxon>
    </lineage>
</organism>
<evidence type="ECO:0000259" key="2">
    <source>
        <dbReference type="Pfam" id="PF01757"/>
    </source>
</evidence>
<dbReference type="PANTHER" id="PTHR23028:SF131">
    <property type="entry name" value="BLR2367 PROTEIN"/>
    <property type="match status" value="1"/>
</dbReference>
<evidence type="ECO:0000313" key="4">
    <source>
        <dbReference type="Proteomes" id="UP000587991"/>
    </source>
</evidence>
<protein>
    <submittedName>
        <fullName evidence="3">Acyltransferase</fullName>
    </submittedName>
</protein>
<feature type="transmembrane region" description="Helical" evidence="1">
    <location>
        <begin position="250"/>
        <end position="268"/>
    </location>
</feature>
<accession>A0A847RSL5</accession>
<feature type="transmembrane region" description="Helical" evidence="1">
    <location>
        <begin position="206"/>
        <end position="230"/>
    </location>
</feature>
<feature type="transmembrane region" description="Helical" evidence="1">
    <location>
        <begin position="311"/>
        <end position="330"/>
    </location>
</feature>
<feature type="transmembrane region" description="Helical" evidence="1">
    <location>
        <begin position="280"/>
        <end position="299"/>
    </location>
</feature>
<keyword evidence="1" id="KW-1133">Transmembrane helix</keyword>
<proteinExistence type="predicted"/>